<dbReference type="AlphaFoldDB" id="A0A1M7ZS28"/>
<reference evidence="1 2" key="1">
    <citation type="submission" date="2016-12" db="EMBL/GenBank/DDBJ databases">
        <authorList>
            <person name="Song W.-J."/>
            <person name="Kurnit D.M."/>
        </authorList>
    </citation>
    <scope>NUCLEOTIDE SEQUENCE [LARGE SCALE GENOMIC DNA]</scope>
    <source>
        <strain evidence="1 2">DSM 19599</strain>
    </source>
</reference>
<dbReference type="RefSeq" id="WP_073632746.1">
    <property type="nucleotide sequence ID" value="NZ_FRXO01000017.1"/>
</dbReference>
<sequence>MAQSDPVVLQGPITGVRRLRAGTTYVVASEVRVQKGGRLVVEDGVNILILNGVLPSSSIAHAALIFDQGSVLQAKRLYVRACDDRFRVVKAADNGGLWFFGGYRSAEKDGLSVTADRPSAASSFRADLIAVYYLGHGDPVRQSRDPLQDDRDGLSIMGVGPQEWDVTELRSFHSGDDGIDLTNSHIAVQRLRVVAPAEDGINLSSSMLQVARSLKVDVTMTDVSDRDIFDLETDDGPSYVEIARHCHVDIVGVFGDDLSLRSPDMPEADHTRDISYRFKGFLRLSPALVLSLNED</sequence>
<dbReference type="OrthoDB" id="8453926at2"/>
<dbReference type="STRING" id="1123029.SAMN02745172_04358"/>
<proteinExistence type="predicted"/>
<accession>A0A1M7ZS28</accession>
<evidence type="ECO:0000313" key="1">
    <source>
        <dbReference type="EMBL" id="SHO67677.1"/>
    </source>
</evidence>
<evidence type="ECO:0000313" key="2">
    <source>
        <dbReference type="Proteomes" id="UP000186406"/>
    </source>
</evidence>
<keyword evidence="2" id="KW-1185">Reference proteome</keyword>
<dbReference type="EMBL" id="FRXO01000017">
    <property type="protein sequence ID" value="SHO67677.1"/>
    <property type="molecule type" value="Genomic_DNA"/>
</dbReference>
<name>A0A1M7ZS28_9HYPH</name>
<gene>
    <name evidence="1" type="ORF">SAMN02745172_04358</name>
</gene>
<protein>
    <submittedName>
        <fullName evidence="1">Uncharacterized protein</fullName>
    </submittedName>
</protein>
<organism evidence="1 2">
    <name type="scientific">Pseudoxanthobacter soli DSM 19599</name>
    <dbReference type="NCBI Taxonomy" id="1123029"/>
    <lineage>
        <taxon>Bacteria</taxon>
        <taxon>Pseudomonadati</taxon>
        <taxon>Pseudomonadota</taxon>
        <taxon>Alphaproteobacteria</taxon>
        <taxon>Hyphomicrobiales</taxon>
        <taxon>Segnochrobactraceae</taxon>
        <taxon>Pseudoxanthobacter</taxon>
    </lineage>
</organism>
<dbReference type="Proteomes" id="UP000186406">
    <property type="component" value="Unassembled WGS sequence"/>
</dbReference>